<keyword evidence="2 7" id="KW-0732">Signal</keyword>
<dbReference type="Gene3D" id="3.40.190.10">
    <property type="entry name" value="Periplasmic binding protein-like II"/>
    <property type="match status" value="2"/>
</dbReference>
<feature type="domain" description="DUF3502" evidence="8">
    <location>
        <begin position="460"/>
        <end position="527"/>
    </location>
</feature>
<feature type="chain" id="PRO_5042173825" evidence="7">
    <location>
        <begin position="20"/>
        <end position="530"/>
    </location>
</feature>
<feature type="compositionally biased region" description="Low complexity" evidence="6">
    <location>
        <begin position="24"/>
        <end position="53"/>
    </location>
</feature>
<dbReference type="SUPFAM" id="SSF53850">
    <property type="entry name" value="Periplasmic binding protein-like II"/>
    <property type="match status" value="1"/>
</dbReference>
<dbReference type="PROSITE" id="PS51257">
    <property type="entry name" value="PROKAR_LIPOPROTEIN"/>
    <property type="match status" value="1"/>
</dbReference>
<evidence type="ECO:0000259" key="8">
    <source>
        <dbReference type="Pfam" id="PF12010"/>
    </source>
</evidence>
<dbReference type="PANTHER" id="PTHR43649:SF33">
    <property type="entry name" value="POLYGALACTURONAN_RHAMNOGALACTURONAN-BINDING PROTEIN YTCQ"/>
    <property type="match status" value="1"/>
</dbReference>
<protein>
    <submittedName>
        <fullName evidence="9">ABC transporter substrate-binding protein</fullName>
    </submittedName>
</protein>
<evidence type="ECO:0000256" key="1">
    <source>
        <dbReference type="ARBA" id="ARBA00022475"/>
    </source>
</evidence>
<evidence type="ECO:0000256" key="2">
    <source>
        <dbReference type="ARBA" id="ARBA00022729"/>
    </source>
</evidence>
<keyword evidence="10" id="KW-1185">Reference proteome</keyword>
<feature type="signal peptide" evidence="7">
    <location>
        <begin position="1"/>
        <end position="19"/>
    </location>
</feature>
<name>A0AAE3DGC0_9FIRM</name>
<evidence type="ECO:0000256" key="3">
    <source>
        <dbReference type="ARBA" id="ARBA00023136"/>
    </source>
</evidence>
<dbReference type="Pfam" id="PF01547">
    <property type="entry name" value="SBP_bac_1"/>
    <property type="match status" value="1"/>
</dbReference>
<evidence type="ECO:0000256" key="5">
    <source>
        <dbReference type="ARBA" id="ARBA00023288"/>
    </source>
</evidence>
<organism evidence="9 10">
    <name type="scientific">Hominenteromicrobium mulieris</name>
    <dbReference type="NCBI Taxonomy" id="2885357"/>
    <lineage>
        <taxon>Bacteria</taxon>
        <taxon>Bacillati</taxon>
        <taxon>Bacillota</taxon>
        <taxon>Clostridia</taxon>
        <taxon>Eubacteriales</taxon>
        <taxon>Oscillospiraceae</taxon>
        <taxon>Hominenteromicrobium</taxon>
    </lineage>
</organism>
<dbReference type="AlphaFoldDB" id="A0AAE3DGC0"/>
<evidence type="ECO:0000313" key="10">
    <source>
        <dbReference type="Proteomes" id="UP001199424"/>
    </source>
</evidence>
<keyword evidence="5" id="KW-0449">Lipoprotein</keyword>
<comment type="caution">
    <text evidence="9">The sequence shown here is derived from an EMBL/GenBank/DDBJ whole genome shotgun (WGS) entry which is preliminary data.</text>
</comment>
<evidence type="ECO:0000313" key="9">
    <source>
        <dbReference type="EMBL" id="MCC2136085.1"/>
    </source>
</evidence>
<sequence>MAKRLVAMLMAAALTLSLAACGNGGSSSSTADSSTSSESSASDSAAADSSDASSEAEDLKESELVTLNIVTMSSGKEESGIAQVEEAMDKILEEKFNVNVKLSFLPYSSYADQISLMLSSGEGVDLLPVYMVNYTACADSGQLYPMDDLIEEYGQGIIEQLGWDNINCGRVGGELFGLTQGRDLAASQGFEYRLDLAEKYNLDMDSVKTLEDLHDVLVTIKENEENCWPVAVSAGENIRNWGWDSLGDEMVNLGVLSDMATDTTVVNLYETEQYKNLVTTMYNWMQEGLIQADAVNTTETATTLQDAGTAFGSFVNLKPYYAEENNANLQNPIGTVELIPALASTDRVTMALWSIAGSCEHPEAAMKTLNELYSNPELSNLYMYGIEGVHYEVIEEGAVTNGQDRINYPDGVDATTTTYRKSGTWLMPNQFIGDIWGTDLPADYWDATKTFNEESQKSAAFGFSFDATQVANEITACTNVVNKYHKALVCGALDPETTLPQFNSELKDAGIDAIIEEKQAQLDAWLAEQK</sequence>
<keyword evidence="3" id="KW-0472">Membrane</keyword>
<evidence type="ECO:0000256" key="6">
    <source>
        <dbReference type="SAM" id="MobiDB-lite"/>
    </source>
</evidence>
<evidence type="ECO:0000256" key="7">
    <source>
        <dbReference type="SAM" id="SignalP"/>
    </source>
</evidence>
<dbReference type="Proteomes" id="UP001199424">
    <property type="component" value="Unassembled WGS sequence"/>
</dbReference>
<dbReference type="PANTHER" id="PTHR43649">
    <property type="entry name" value="ARABINOSE-BINDING PROTEIN-RELATED"/>
    <property type="match status" value="1"/>
</dbReference>
<proteinExistence type="predicted"/>
<dbReference type="InterPro" id="IPR022627">
    <property type="entry name" value="DUF3502"/>
</dbReference>
<dbReference type="Pfam" id="PF12010">
    <property type="entry name" value="DUF3502"/>
    <property type="match status" value="1"/>
</dbReference>
<gene>
    <name evidence="9" type="ORF">LKD31_03530</name>
</gene>
<keyword evidence="4" id="KW-0564">Palmitate</keyword>
<evidence type="ECO:0000256" key="4">
    <source>
        <dbReference type="ARBA" id="ARBA00023139"/>
    </source>
</evidence>
<accession>A0AAE3DGC0</accession>
<dbReference type="InterPro" id="IPR050490">
    <property type="entry name" value="Bact_solute-bd_prot1"/>
</dbReference>
<dbReference type="InterPro" id="IPR006059">
    <property type="entry name" value="SBP"/>
</dbReference>
<feature type="region of interest" description="Disordered" evidence="6">
    <location>
        <begin position="24"/>
        <end position="59"/>
    </location>
</feature>
<dbReference type="RefSeq" id="WP_308448652.1">
    <property type="nucleotide sequence ID" value="NZ_JAJEQC010000002.1"/>
</dbReference>
<dbReference type="EMBL" id="JAJEQC010000002">
    <property type="protein sequence ID" value="MCC2136085.1"/>
    <property type="molecule type" value="Genomic_DNA"/>
</dbReference>
<reference evidence="9" key="1">
    <citation type="submission" date="2021-10" db="EMBL/GenBank/DDBJ databases">
        <title>Anaerobic single-cell dispensing facilitates the cultivation of human gut bacteria.</title>
        <authorList>
            <person name="Afrizal A."/>
        </authorList>
    </citation>
    <scope>NUCLEOTIDE SEQUENCE</scope>
    <source>
        <strain evidence="9">CLA-AA-H250</strain>
    </source>
</reference>
<keyword evidence="1" id="KW-1003">Cell membrane</keyword>